<dbReference type="InterPro" id="IPR027417">
    <property type="entry name" value="P-loop_NTPase"/>
</dbReference>
<comment type="similarity">
    <text evidence="1">Belongs to the activator 1 large subunit family.</text>
</comment>
<feature type="compositionally biased region" description="Basic residues" evidence="3">
    <location>
        <begin position="57"/>
        <end position="67"/>
    </location>
</feature>
<sequence>MDILEFKKDPDTLFDKYAPKNIREIIGCKKQVYALVDWLKKYEANAFANLKAQASKKNGKKTRKRRTKEVAKDSDAGSDEETGTLSDEGGSDDGELNEELAGALEKSKKRDPNTCSCAIITGDHGTGKTAVVRAVLADMGYQIKSVNFAKAGNIKSVDDFVDKLLTSDDVYDNIDSTKRRKYAVLVDEIQSAITPTEKNIITGLSKMNSEIWGCPVIFVGSNKHKKIMTSIKKDCYHISMYQPDAEDMLSLLERVGVGEGMVLQNEEVAIEIINNSQNDYRRLIVILGELHRLHGSNVIKKTDIANNMKFTGEKDVDRSIFENTSRLFSKYEGINSSLKVFGLDKTNMPLMVHQNHFLATNGYIKDKSKLIDVSYDITDNLAKGDVVENFIYSDQNWPLQETYGFYSCVYPSYTLSKTINTEKLAYDSKNPYYRPAFSSQYPKDLNRTSTKCINYKKNIKPADEFFKDMTIDDYVLAVKTIKNLLEDGRVDECEELLKSYGLTSQGIMYVLKMDKINGTRKDVPKSIENKVKHIAVEPIKVVTIRKK</sequence>
<comment type="caution">
    <text evidence="5">The sequence shown here is derived from an EMBL/GenBank/DDBJ whole genome shotgun (WGS) entry which is preliminary data.</text>
</comment>
<dbReference type="GO" id="GO:0006260">
    <property type="term" value="P:DNA replication"/>
    <property type="evidence" value="ECO:0007669"/>
    <property type="project" value="UniProtKB-KW"/>
</dbReference>
<evidence type="ECO:0000313" key="5">
    <source>
        <dbReference type="EMBL" id="VBB18088.1"/>
    </source>
</evidence>
<protein>
    <submittedName>
        <fullName evidence="5">Replication factor C large subunit</fullName>
    </submittedName>
</protein>
<dbReference type="Gene3D" id="3.40.50.300">
    <property type="entry name" value="P-loop containing nucleotide triphosphate hydrolases"/>
    <property type="match status" value="1"/>
</dbReference>
<name>A0A5K0U7V6_9VIRU</name>
<dbReference type="GO" id="GO:0003677">
    <property type="term" value="F:DNA binding"/>
    <property type="evidence" value="ECO:0007669"/>
    <property type="project" value="InterPro"/>
</dbReference>
<evidence type="ECO:0000256" key="2">
    <source>
        <dbReference type="ARBA" id="ARBA00022705"/>
    </source>
</evidence>
<dbReference type="PANTHER" id="PTHR23389">
    <property type="entry name" value="CHROMOSOME TRANSMISSION FIDELITY FACTOR 18"/>
    <property type="match status" value="1"/>
</dbReference>
<dbReference type="SUPFAM" id="SSF52540">
    <property type="entry name" value="P-loop containing nucleoside triphosphate hydrolases"/>
    <property type="match status" value="1"/>
</dbReference>
<dbReference type="InterPro" id="IPR013725">
    <property type="entry name" value="DNA_replication_fac_RFC1_C"/>
</dbReference>
<accession>A0A5K0U7V6</accession>
<feature type="domain" description="DNA replication factor RFC1 C-terminal" evidence="4">
    <location>
        <begin position="382"/>
        <end position="532"/>
    </location>
</feature>
<dbReference type="PANTHER" id="PTHR23389:SF6">
    <property type="entry name" value="REPLICATION FACTOR C SUBUNIT 1"/>
    <property type="match status" value="1"/>
</dbReference>
<dbReference type="InterPro" id="IPR008921">
    <property type="entry name" value="DNA_pol3_clamp-load_cplx_C"/>
</dbReference>
<dbReference type="Pfam" id="PF08519">
    <property type="entry name" value="RFC1"/>
    <property type="match status" value="1"/>
</dbReference>
<dbReference type="Gene3D" id="1.20.272.10">
    <property type="match status" value="1"/>
</dbReference>
<dbReference type="Proteomes" id="UP000594342">
    <property type="component" value="Unassembled WGS sequence"/>
</dbReference>
<evidence type="ECO:0000313" key="6">
    <source>
        <dbReference type="Proteomes" id="UP000594342"/>
    </source>
</evidence>
<gene>
    <name evidence="5" type="ORF">YASMINEVIRUS_551</name>
</gene>
<organism evidence="5 6">
    <name type="scientific">Yasminevirus sp. GU-2018</name>
    <dbReference type="NCBI Taxonomy" id="2420051"/>
    <lineage>
        <taxon>Viruses</taxon>
        <taxon>Varidnaviria</taxon>
        <taxon>Bamfordvirae</taxon>
        <taxon>Nucleocytoviricota</taxon>
        <taxon>Megaviricetes</taxon>
        <taxon>Imitervirales</taxon>
        <taxon>Mimiviridae</taxon>
        <taxon>Klosneuvirinae</taxon>
        <taxon>Yasminevirus</taxon>
        <taxon>Yasminevirus saudimassiliense</taxon>
    </lineage>
</organism>
<reference evidence="5 6" key="1">
    <citation type="submission" date="2018-10" db="EMBL/GenBank/DDBJ databases">
        <authorList>
            <consortium name="IHU Genomes"/>
        </authorList>
    </citation>
    <scope>NUCLEOTIDE SEQUENCE [LARGE SCALE GENOMIC DNA]</scope>
    <source>
        <strain evidence="5 6">A1</strain>
    </source>
</reference>
<keyword evidence="2" id="KW-0235">DNA replication</keyword>
<keyword evidence="6" id="KW-1185">Reference proteome</keyword>
<feature type="region of interest" description="Disordered" evidence="3">
    <location>
        <begin position="53"/>
        <end position="96"/>
    </location>
</feature>
<evidence type="ECO:0000256" key="3">
    <source>
        <dbReference type="SAM" id="MobiDB-lite"/>
    </source>
</evidence>
<dbReference type="EMBL" id="UPSH01000001">
    <property type="protein sequence ID" value="VBB18088.1"/>
    <property type="molecule type" value="Genomic_DNA"/>
</dbReference>
<dbReference type="GO" id="GO:0005524">
    <property type="term" value="F:ATP binding"/>
    <property type="evidence" value="ECO:0007669"/>
    <property type="project" value="InterPro"/>
</dbReference>
<dbReference type="GO" id="GO:0003689">
    <property type="term" value="F:DNA clamp loader activity"/>
    <property type="evidence" value="ECO:0007669"/>
    <property type="project" value="InterPro"/>
</dbReference>
<dbReference type="SUPFAM" id="SSF48019">
    <property type="entry name" value="post-AAA+ oligomerization domain-like"/>
    <property type="match status" value="1"/>
</dbReference>
<evidence type="ECO:0000259" key="4">
    <source>
        <dbReference type="Pfam" id="PF08519"/>
    </source>
</evidence>
<proteinExistence type="inferred from homology"/>
<evidence type="ECO:0000256" key="1">
    <source>
        <dbReference type="ARBA" id="ARBA00006116"/>
    </source>
</evidence>